<comment type="caution">
    <text evidence="2">The sequence shown here is derived from an EMBL/GenBank/DDBJ whole genome shotgun (WGS) entry which is preliminary data.</text>
</comment>
<feature type="compositionally biased region" description="Polar residues" evidence="1">
    <location>
        <begin position="44"/>
        <end position="56"/>
    </location>
</feature>
<sequence length="161" mass="17927">MNEMILRSGLSVDRDAFQEVQKTKAKAKADVKVKPSEINERKPGTQTLRMTRSTSSLHNAITTTELVDRLAARLSTLDLNEEPAIPTDLEKPKSLAGKGAGKGKKREKIQPSDSNVRSEPDTEPSKDRDCCALASRAEKRVHWADEQQVPNENGHQRRKSL</sequence>
<proteinExistence type="predicted"/>
<evidence type="ECO:0000313" key="2">
    <source>
        <dbReference type="EMBL" id="TKX22194.1"/>
    </source>
</evidence>
<feature type="region of interest" description="Disordered" evidence="1">
    <location>
        <begin position="31"/>
        <end position="56"/>
    </location>
</feature>
<feature type="region of interest" description="Disordered" evidence="1">
    <location>
        <begin position="77"/>
        <end position="161"/>
    </location>
</feature>
<dbReference type="Proteomes" id="UP000308133">
    <property type="component" value="Unassembled WGS sequence"/>
</dbReference>
<protein>
    <submittedName>
        <fullName evidence="2">Uncharacterized protein</fullName>
    </submittedName>
</protein>
<evidence type="ECO:0000313" key="3">
    <source>
        <dbReference type="Proteomes" id="UP000308133"/>
    </source>
</evidence>
<dbReference type="AlphaFoldDB" id="A0A4U7B2B1"/>
<feature type="compositionally biased region" description="Basic and acidic residues" evidence="1">
    <location>
        <begin position="116"/>
        <end position="145"/>
    </location>
</feature>
<evidence type="ECO:0000256" key="1">
    <source>
        <dbReference type="SAM" id="MobiDB-lite"/>
    </source>
</evidence>
<organism evidence="2 3">
    <name type="scientific">Elsinoe australis</name>
    <dbReference type="NCBI Taxonomy" id="40998"/>
    <lineage>
        <taxon>Eukaryota</taxon>
        <taxon>Fungi</taxon>
        <taxon>Dikarya</taxon>
        <taxon>Ascomycota</taxon>
        <taxon>Pezizomycotina</taxon>
        <taxon>Dothideomycetes</taxon>
        <taxon>Dothideomycetidae</taxon>
        <taxon>Myriangiales</taxon>
        <taxon>Elsinoaceae</taxon>
        <taxon>Elsinoe</taxon>
    </lineage>
</organism>
<dbReference type="EMBL" id="PTQR01000070">
    <property type="protein sequence ID" value="TKX22194.1"/>
    <property type="molecule type" value="Genomic_DNA"/>
</dbReference>
<name>A0A4U7B2B1_9PEZI</name>
<feature type="compositionally biased region" description="Basic and acidic residues" evidence="1">
    <location>
        <begin position="31"/>
        <end position="43"/>
    </location>
</feature>
<reference evidence="2 3" key="1">
    <citation type="submission" date="2018-02" db="EMBL/GenBank/DDBJ databases">
        <title>Draft genome sequences of Elsinoe sp., causing black scab on jojoba.</title>
        <authorList>
            <person name="Stodart B."/>
            <person name="Jeffress S."/>
            <person name="Ash G."/>
            <person name="Arun Chinnappa K."/>
        </authorList>
    </citation>
    <scope>NUCLEOTIDE SEQUENCE [LARGE SCALE GENOMIC DNA]</scope>
    <source>
        <strain evidence="2 3">Hillstone_2</strain>
    </source>
</reference>
<accession>A0A4U7B2B1</accession>
<gene>
    <name evidence="2" type="ORF">C1H76_5602</name>
</gene>